<name>A0ABU5DYI4_9PROT</name>
<comment type="similarity">
    <text evidence="1">Belongs to the Gfa family.</text>
</comment>
<dbReference type="Pfam" id="PF04828">
    <property type="entry name" value="GFA"/>
    <property type="match status" value="1"/>
</dbReference>
<dbReference type="EMBL" id="JAXCLX010000001">
    <property type="protein sequence ID" value="MDY0871713.1"/>
    <property type="molecule type" value="Genomic_DNA"/>
</dbReference>
<comment type="caution">
    <text evidence="5">The sequence shown here is derived from an EMBL/GenBank/DDBJ whole genome shotgun (WGS) entry which is preliminary data.</text>
</comment>
<dbReference type="InterPro" id="IPR011057">
    <property type="entry name" value="Mss4-like_sf"/>
</dbReference>
<protein>
    <submittedName>
        <fullName evidence="5">GFA family protein</fullName>
    </submittedName>
</protein>
<evidence type="ECO:0000313" key="5">
    <source>
        <dbReference type="EMBL" id="MDY0871713.1"/>
    </source>
</evidence>
<evidence type="ECO:0000256" key="3">
    <source>
        <dbReference type="ARBA" id="ARBA00022833"/>
    </source>
</evidence>
<reference evidence="5 6" key="1">
    <citation type="journal article" date="2013" name="Antonie Van Leeuwenhoek">
        <title>Dongia rigui sp. nov., isolated from freshwater of a large wetland in Korea.</title>
        <authorList>
            <person name="Baik K.S."/>
            <person name="Hwang Y.M."/>
            <person name="Choi J.S."/>
            <person name="Kwon J."/>
            <person name="Seong C.N."/>
        </authorList>
    </citation>
    <scope>NUCLEOTIDE SEQUENCE [LARGE SCALE GENOMIC DNA]</scope>
    <source>
        <strain evidence="5 6">04SU4-P</strain>
    </source>
</reference>
<dbReference type="InterPro" id="IPR006913">
    <property type="entry name" value="CENP-V/GFA"/>
</dbReference>
<dbReference type="RefSeq" id="WP_320500140.1">
    <property type="nucleotide sequence ID" value="NZ_JAXCLX010000001.1"/>
</dbReference>
<dbReference type="PANTHER" id="PTHR28620:SF1">
    <property type="entry name" value="CENP-V_GFA DOMAIN-CONTAINING PROTEIN"/>
    <property type="match status" value="1"/>
</dbReference>
<dbReference type="InterPro" id="IPR052355">
    <property type="entry name" value="CENP-V-like"/>
</dbReference>
<accession>A0ABU5DYI4</accession>
<keyword evidence="6" id="KW-1185">Reference proteome</keyword>
<organism evidence="5 6">
    <name type="scientific">Dongia rigui</name>
    <dbReference type="NCBI Taxonomy" id="940149"/>
    <lineage>
        <taxon>Bacteria</taxon>
        <taxon>Pseudomonadati</taxon>
        <taxon>Pseudomonadota</taxon>
        <taxon>Alphaproteobacteria</taxon>
        <taxon>Rhodospirillales</taxon>
        <taxon>Dongiaceae</taxon>
        <taxon>Dongia</taxon>
    </lineage>
</organism>
<evidence type="ECO:0000259" key="4">
    <source>
        <dbReference type="PROSITE" id="PS51891"/>
    </source>
</evidence>
<evidence type="ECO:0000256" key="2">
    <source>
        <dbReference type="ARBA" id="ARBA00022723"/>
    </source>
</evidence>
<proteinExistence type="inferred from homology"/>
<dbReference type="Proteomes" id="UP001271769">
    <property type="component" value="Unassembled WGS sequence"/>
</dbReference>
<feature type="domain" description="CENP-V/GFA" evidence="4">
    <location>
        <begin position="6"/>
        <end position="114"/>
    </location>
</feature>
<evidence type="ECO:0000256" key="1">
    <source>
        <dbReference type="ARBA" id="ARBA00005495"/>
    </source>
</evidence>
<dbReference type="PANTHER" id="PTHR28620">
    <property type="entry name" value="CENTROMERE PROTEIN V"/>
    <property type="match status" value="1"/>
</dbReference>
<evidence type="ECO:0000313" key="6">
    <source>
        <dbReference type="Proteomes" id="UP001271769"/>
    </source>
</evidence>
<gene>
    <name evidence="5" type="ORF">SMD31_07255</name>
</gene>
<keyword evidence="2" id="KW-0479">Metal-binding</keyword>
<dbReference type="PROSITE" id="PS51891">
    <property type="entry name" value="CENP_V_GFA"/>
    <property type="match status" value="1"/>
</dbReference>
<keyword evidence="3" id="KW-0862">Zinc</keyword>
<dbReference type="SUPFAM" id="SSF51316">
    <property type="entry name" value="Mss4-like"/>
    <property type="match status" value="1"/>
</dbReference>
<dbReference type="Gene3D" id="2.170.150.70">
    <property type="match status" value="1"/>
</dbReference>
<sequence length="118" mass="13041">MDKTIQNGSCHCGQIRFEVEGSFGDVIECNCSHCSRKGYLLWFVPRAKLRLGAPELQMATYKFNKHVIDHHFCPTCGCAPFGFGTAPDGTATAAINVRCLEGIDLTKVTRIPYDGRKT</sequence>